<sequence length="131" mass="14458">MPQISGSDTNTLSLNNIPSSFSGNYFRVLISNTNDNIYSKVAQLSQTLSNSNFSLDFADAFYDRNGSIIIEKNATAGDIKFRLIDINGRVLKSSQFSNDKFIVSVGSLDNGVYFLELKSEDKSGIKKLLID</sequence>
<dbReference type="EMBL" id="CP029463">
    <property type="protein sequence ID" value="AWM12498.1"/>
    <property type="molecule type" value="Genomic_DNA"/>
</dbReference>
<organism evidence="3 4">
    <name type="scientific">Flavobacterium sediminis</name>
    <dbReference type="NCBI Taxonomy" id="2201181"/>
    <lineage>
        <taxon>Bacteria</taxon>
        <taxon>Pseudomonadati</taxon>
        <taxon>Bacteroidota</taxon>
        <taxon>Flavobacteriia</taxon>
        <taxon>Flavobacteriales</taxon>
        <taxon>Flavobacteriaceae</taxon>
        <taxon>Flavobacterium</taxon>
    </lineage>
</organism>
<dbReference type="InterPro" id="IPR026444">
    <property type="entry name" value="Secre_tail"/>
</dbReference>
<dbReference type="NCBIfam" id="TIGR04183">
    <property type="entry name" value="Por_Secre_tail"/>
    <property type="match status" value="1"/>
</dbReference>
<protein>
    <recommendedName>
        <fullName evidence="2">Secretion system C-terminal sorting domain-containing protein</fullName>
    </recommendedName>
</protein>
<dbReference type="KEGG" id="fse:DI487_00465"/>
<keyword evidence="4" id="KW-1185">Reference proteome</keyword>
<evidence type="ECO:0000313" key="3">
    <source>
        <dbReference type="EMBL" id="AWM12498.1"/>
    </source>
</evidence>
<proteinExistence type="predicted"/>
<evidence type="ECO:0000259" key="2">
    <source>
        <dbReference type="Pfam" id="PF18962"/>
    </source>
</evidence>
<evidence type="ECO:0000313" key="4">
    <source>
        <dbReference type="Proteomes" id="UP000245429"/>
    </source>
</evidence>
<feature type="domain" description="Secretion system C-terminal sorting" evidence="2">
    <location>
        <begin position="65"/>
        <end position="130"/>
    </location>
</feature>
<dbReference type="Proteomes" id="UP000245429">
    <property type="component" value="Chromosome"/>
</dbReference>
<gene>
    <name evidence="3" type="ORF">DI487_00465</name>
</gene>
<evidence type="ECO:0000256" key="1">
    <source>
        <dbReference type="ARBA" id="ARBA00022729"/>
    </source>
</evidence>
<reference evidence="3 4" key="1">
    <citation type="submission" date="2018-05" db="EMBL/GenBank/DDBJ databases">
        <title>Flavobacterium sp. MEBiC07310.</title>
        <authorList>
            <person name="Baek K."/>
        </authorList>
    </citation>
    <scope>NUCLEOTIDE SEQUENCE [LARGE SCALE GENOMIC DNA]</scope>
    <source>
        <strain evidence="3 4">MEBiC07310</strain>
    </source>
</reference>
<dbReference type="AlphaFoldDB" id="A0A2U8QQY3"/>
<keyword evidence="1" id="KW-0732">Signal</keyword>
<name>A0A2U8QQY3_9FLAO</name>
<accession>A0A2U8QQY3</accession>
<dbReference type="OrthoDB" id="1110367at2"/>
<dbReference type="Pfam" id="PF18962">
    <property type="entry name" value="Por_Secre_tail"/>
    <property type="match status" value="1"/>
</dbReference>